<gene>
    <name evidence="1" type="ORF">METZ01_LOCUS448283</name>
</gene>
<dbReference type="AlphaFoldDB" id="A0A382ZJQ4"/>
<sequence>MFNTLKVISLNMGLFLYFNLQKMPVQSVDTMVPLVSDRITATINFAKVDASPVALLTTALVALSYMDRLDMILLLNVDIEMPQP</sequence>
<reference evidence="1" key="1">
    <citation type="submission" date="2018-05" db="EMBL/GenBank/DDBJ databases">
        <authorList>
            <person name="Lanie J.A."/>
            <person name="Ng W.-L."/>
            <person name="Kazmierczak K.M."/>
            <person name="Andrzejewski T.M."/>
            <person name="Davidsen T.M."/>
            <person name="Wayne K.J."/>
            <person name="Tettelin H."/>
            <person name="Glass J.I."/>
            <person name="Rusch D."/>
            <person name="Podicherti R."/>
            <person name="Tsui H.-C.T."/>
            <person name="Winkler M.E."/>
        </authorList>
    </citation>
    <scope>NUCLEOTIDE SEQUENCE</scope>
</reference>
<evidence type="ECO:0000313" key="1">
    <source>
        <dbReference type="EMBL" id="SVD95429.1"/>
    </source>
</evidence>
<dbReference type="EMBL" id="UINC01184290">
    <property type="protein sequence ID" value="SVD95429.1"/>
    <property type="molecule type" value="Genomic_DNA"/>
</dbReference>
<accession>A0A382ZJQ4</accession>
<proteinExistence type="predicted"/>
<protein>
    <submittedName>
        <fullName evidence="1">Uncharacterized protein</fullName>
    </submittedName>
</protein>
<name>A0A382ZJQ4_9ZZZZ</name>
<organism evidence="1">
    <name type="scientific">marine metagenome</name>
    <dbReference type="NCBI Taxonomy" id="408172"/>
    <lineage>
        <taxon>unclassified sequences</taxon>
        <taxon>metagenomes</taxon>
        <taxon>ecological metagenomes</taxon>
    </lineage>
</organism>